<protein>
    <submittedName>
        <fullName evidence="3">Tetratricopeptide repeat-containing protein</fullName>
    </submittedName>
</protein>
<dbReference type="Pfam" id="PF06580">
    <property type="entry name" value="His_kinase"/>
    <property type="match status" value="1"/>
</dbReference>
<dbReference type="OrthoDB" id="6190788at2"/>
<dbReference type="Gene3D" id="3.30.565.10">
    <property type="entry name" value="Histidine kinase-like ATPase, C-terminal domain"/>
    <property type="match status" value="1"/>
</dbReference>
<dbReference type="Gene3D" id="1.25.40.10">
    <property type="entry name" value="Tetratricopeptide repeat domain"/>
    <property type="match status" value="2"/>
</dbReference>
<feature type="transmembrane region" description="Helical" evidence="1">
    <location>
        <begin position="357"/>
        <end position="377"/>
    </location>
</feature>
<dbReference type="PANTHER" id="PTHR34220">
    <property type="entry name" value="SENSOR HISTIDINE KINASE YPDA"/>
    <property type="match status" value="1"/>
</dbReference>
<evidence type="ECO:0000313" key="4">
    <source>
        <dbReference type="Proteomes" id="UP000198379"/>
    </source>
</evidence>
<dbReference type="SMART" id="SM00028">
    <property type="entry name" value="TPR"/>
    <property type="match status" value="3"/>
</dbReference>
<evidence type="ECO:0000256" key="1">
    <source>
        <dbReference type="SAM" id="Phobius"/>
    </source>
</evidence>
<organism evidence="3 4">
    <name type="scientific">Dokdonia pacifica</name>
    <dbReference type="NCBI Taxonomy" id="1627892"/>
    <lineage>
        <taxon>Bacteria</taxon>
        <taxon>Pseudomonadati</taxon>
        <taxon>Bacteroidota</taxon>
        <taxon>Flavobacteriia</taxon>
        <taxon>Flavobacteriales</taxon>
        <taxon>Flavobacteriaceae</taxon>
        <taxon>Dokdonia</taxon>
    </lineage>
</organism>
<keyword evidence="1" id="KW-1133">Transmembrane helix</keyword>
<dbReference type="InterPro" id="IPR050640">
    <property type="entry name" value="Bact_2-comp_sensor_kinase"/>
</dbReference>
<dbReference type="RefSeq" id="WP_089369935.1">
    <property type="nucleotide sequence ID" value="NZ_BMEP01000002.1"/>
</dbReference>
<dbReference type="GO" id="GO:0016020">
    <property type="term" value="C:membrane"/>
    <property type="evidence" value="ECO:0007669"/>
    <property type="project" value="InterPro"/>
</dbReference>
<proteinExistence type="predicted"/>
<dbReference type="InterPro" id="IPR010559">
    <property type="entry name" value="Sig_transdc_His_kin_internal"/>
</dbReference>
<feature type="domain" description="Signal transduction histidine kinase internal region" evidence="2">
    <location>
        <begin position="408"/>
        <end position="488"/>
    </location>
</feature>
<evidence type="ECO:0000259" key="2">
    <source>
        <dbReference type="Pfam" id="PF06580"/>
    </source>
</evidence>
<dbReference type="PANTHER" id="PTHR34220:SF7">
    <property type="entry name" value="SENSOR HISTIDINE KINASE YPDA"/>
    <property type="match status" value="1"/>
</dbReference>
<keyword evidence="1" id="KW-0812">Transmembrane</keyword>
<keyword evidence="4" id="KW-1185">Reference proteome</keyword>
<dbReference type="AlphaFoldDB" id="A0A238W206"/>
<dbReference type="EMBL" id="FZNY01000001">
    <property type="protein sequence ID" value="SNR40441.1"/>
    <property type="molecule type" value="Genomic_DNA"/>
</dbReference>
<keyword evidence="1" id="KW-0472">Membrane</keyword>
<accession>A0A238W206</accession>
<dbReference type="InterPro" id="IPR011990">
    <property type="entry name" value="TPR-like_helical_dom_sf"/>
</dbReference>
<evidence type="ECO:0000313" key="3">
    <source>
        <dbReference type="EMBL" id="SNR40441.1"/>
    </source>
</evidence>
<gene>
    <name evidence="3" type="ORF">SAMN06265376_101606</name>
</gene>
<dbReference type="GO" id="GO:0000155">
    <property type="term" value="F:phosphorelay sensor kinase activity"/>
    <property type="evidence" value="ECO:0007669"/>
    <property type="project" value="InterPro"/>
</dbReference>
<dbReference type="InterPro" id="IPR036890">
    <property type="entry name" value="HATPase_C_sf"/>
</dbReference>
<dbReference type="Proteomes" id="UP000198379">
    <property type="component" value="Unassembled WGS sequence"/>
</dbReference>
<sequence length="619" mass="70507">MKQLAIIIFFLSVTSIAQEKSLDSIGQALQKHQDRDTTRVSLLIDYTKYHQVRNIDSMLPLVNEAIAISDELGYKKGAGYSRNTLATYFLMKGEIENALTKALEANTILQKINDVNNLTFNNNLLARIYSRDGRPEKALAMHLNNIQLIKNKPASDQKGGFYYYTAQAYEILDSLDQAQMMYQEAYKISEKANFSLGKVLSSAALGNLYNKRNEFAKAIPPLTEALAFHRVHKQSYSVANTQFALAHSYANIGEHAEALKRNEEAITIYKNQDRKVDLRNAYRNHISYHAAVHNLKGENEALKNYHRINDSIFSTEKVQVIEELQTKYETEKITAQKDAAEAQVALAKAEVDRNRTFFIGALIAILLLLVTAILYYGRLKAKKKAELITLELRETQKRLALEKQYRNSELKALKAQMNPHFIFNALNSIQEYIILNEKNLASDYLGKFADLMRTYLDHSDAGFITVQEEIESLHMYLDLEALRFEDTLTYKINVDKNIQPDTIKLPTMLIQPYVENALKHGLLHKDGERILQISFTQSKKEIISCTIQDNGIGRKASAIMKEQQGVMHQSFATQANENRLQLLNYKENKKIGVEIIDLYDQLGNVQGTKVTLDIPLLKP</sequence>
<dbReference type="SUPFAM" id="SSF55874">
    <property type="entry name" value="ATPase domain of HSP90 chaperone/DNA topoisomerase II/histidine kinase"/>
    <property type="match status" value="1"/>
</dbReference>
<dbReference type="SUPFAM" id="SSF48452">
    <property type="entry name" value="TPR-like"/>
    <property type="match status" value="2"/>
</dbReference>
<dbReference type="InterPro" id="IPR019734">
    <property type="entry name" value="TPR_rpt"/>
</dbReference>
<reference evidence="3 4" key="1">
    <citation type="submission" date="2017-06" db="EMBL/GenBank/DDBJ databases">
        <authorList>
            <person name="Kim H.J."/>
            <person name="Triplett B.A."/>
        </authorList>
    </citation>
    <scope>NUCLEOTIDE SEQUENCE [LARGE SCALE GENOMIC DNA]</scope>
    <source>
        <strain evidence="3 4">DSM 25597</strain>
    </source>
</reference>
<name>A0A238W206_9FLAO</name>